<keyword evidence="1" id="KW-0805">Transcription regulation</keyword>
<dbReference type="PROSITE" id="PS01081">
    <property type="entry name" value="HTH_TETR_1"/>
    <property type="match status" value="1"/>
</dbReference>
<dbReference type="PANTHER" id="PTHR47506">
    <property type="entry name" value="TRANSCRIPTIONAL REGULATORY PROTEIN"/>
    <property type="match status" value="1"/>
</dbReference>
<evidence type="ECO:0000256" key="3">
    <source>
        <dbReference type="ARBA" id="ARBA00023163"/>
    </source>
</evidence>
<dbReference type="EMBL" id="JADKYB010000017">
    <property type="protein sequence ID" value="MBM9508412.1"/>
    <property type="molecule type" value="Genomic_DNA"/>
</dbReference>
<evidence type="ECO:0000256" key="4">
    <source>
        <dbReference type="PROSITE-ProRule" id="PRU00335"/>
    </source>
</evidence>
<gene>
    <name evidence="6" type="ORF">ITX44_28425</name>
</gene>
<keyword evidence="7" id="KW-1185">Reference proteome</keyword>
<feature type="DNA-binding region" description="H-T-H motif" evidence="4">
    <location>
        <begin position="32"/>
        <end position="51"/>
    </location>
</feature>
<accession>A0ABS2TYJ8</accession>
<dbReference type="PRINTS" id="PR00455">
    <property type="entry name" value="HTHTETR"/>
</dbReference>
<dbReference type="Proteomes" id="UP000749040">
    <property type="component" value="Unassembled WGS sequence"/>
</dbReference>
<dbReference type="InterPro" id="IPR011075">
    <property type="entry name" value="TetR_C"/>
</dbReference>
<dbReference type="Pfam" id="PF16925">
    <property type="entry name" value="TetR_C_13"/>
    <property type="match status" value="1"/>
</dbReference>
<feature type="domain" description="HTH tetR-type" evidence="5">
    <location>
        <begin position="9"/>
        <end position="69"/>
    </location>
</feature>
<dbReference type="SUPFAM" id="SSF48498">
    <property type="entry name" value="Tetracyclin repressor-like, C-terminal domain"/>
    <property type="match status" value="1"/>
</dbReference>
<evidence type="ECO:0000313" key="6">
    <source>
        <dbReference type="EMBL" id="MBM9508412.1"/>
    </source>
</evidence>
<comment type="caution">
    <text evidence="6">The sequence shown here is derived from an EMBL/GenBank/DDBJ whole genome shotgun (WGS) entry which is preliminary data.</text>
</comment>
<dbReference type="Gene3D" id="1.10.357.10">
    <property type="entry name" value="Tetracycline Repressor, domain 2"/>
    <property type="match status" value="1"/>
</dbReference>
<reference evidence="6 7" key="1">
    <citation type="submission" date="2021-01" db="EMBL/GenBank/DDBJ databases">
        <title>Streptomyces acididurans sp. nov., isolated from a peat swamp forest soil.</title>
        <authorList>
            <person name="Chantavorakit T."/>
            <person name="Duangmal K."/>
        </authorList>
    </citation>
    <scope>NUCLEOTIDE SEQUENCE [LARGE SCALE GENOMIC DNA]</scope>
    <source>
        <strain evidence="6 7">KK5PA1</strain>
    </source>
</reference>
<proteinExistence type="predicted"/>
<dbReference type="Pfam" id="PF00440">
    <property type="entry name" value="TetR_N"/>
    <property type="match status" value="1"/>
</dbReference>
<dbReference type="InterPro" id="IPR023772">
    <property type="entry name" value="DNA-bd_HTH_TetR-type_CS"/>
</dbReference>
<dbReference type="PROSITE" id="PS50977">
    <property type="entry name" value="HTH_TETR_2"/>
    <property type="match status" value="1"/>
</dbReference>
<dbReference type="InterPro" id="IPR001647">
    <property type="entry name" value="HTH_TetR"/>
</dbReference>
<protein>
    <submittedName>
        <fullName evidence="6">TetR/AcrR family transcriptional regulator</fullName>
    </submittedName>
</protein>
<dbReference type="RefSeq" id="WP_205360352.1">
    <property type="nucleotide sequence ID" value="NZ_JADKYB010000017.1"/>
</dbReference>
<evidence type="ECO:0000256" key="1">
    <source>
        <dbReference type="ARBA" id="ARBA00023015"/>
    </source>
</evidence>
<sequence>MSRIGRPRLFDADEALDAALRVFWTQGYEGATLSHLTEAMGINRPALYAAFHSKKELFYQAVDRYYAFDAAHTLQALVEPTARQVVEQYLLRSVEQLTDERRPMGCFVLQGGFVCGPENQDVADHMAGLRHAAETDLRRRFMRAKAAGDLPSDHDPAELAAYVVTVRHGLAVMARDGSPRDALTRTARRAVAGLALDSGRGRP</sequence>
<keyword evidence="3" id="KW-0804">Transcription</keyword>
<dbReference type="SUPFAM" id="SSF46689">
    <property type="entry name" value="Homeodomain-like"/>
    <property type="match status" value="1"/>
</dbReference>
<dbReference type="InterPro" id="IPR036271">
    <property type="entry name" value="Tet_transcr_reg_TetR-rel_C_sf"/>
</dbReference>
<organism evidence="6 7">
    <name type="scientific">Actinacidiphila acididurans</name>
    <dbReference type="NCBI Taxonomy" id="2784346"/>
    <lineage>
        <taxon>Bacteria</taxon>
        <taxon>Bacillati</taxon>
        <taxon>Actinomycetota</taxon>
        <taxon>Actinomycetes</taxon>
        <taxon>Kitasatosporales</taxon>
        <taxon>Streptomycetaceae</taxon>
        <taxon>Actinacidiphila</taxon>
    </lineage>
</organism>
<dbReference type="Gene3D" id="1.10.10.60">
    <property type="entry name" value="Homeodomain-like"/>
    <property type="match status" value="1"/>
</dbReference>
<dbReference type="PANTHER" id="PTHR47506:SF1">
    <property type="entry name" value="HTH-TYPE TRANSCRIPTIONAL REGULATOR YJDC"/>
    <property type="match status" value="1"/>
</dbReference>
<evidence type="ECO:0000313" key="7">
    <source>
        <dbReference type="Proteomes" id="UP000749040"/>
    </source>
</evidence>
<keyword evidence="2 4" id="KW-0238">DNA-binding</keyword>
<evidence type="ECO:0000259" key="5">
    <source>
        <dbReference type="PROSITE" id="PS50977"/>
    </source>
</evidence>
<dbReference type="InterPro" id="IPR009057">
    <property type="entry name" value="Homeodomain-like_sf"/>
</dbReference>
<evidence type="ECO:0000256" key="2">
    <source>
        <dbReference type="ARBA" id="ARBA00023125"/>
    </source>
</evidence>
<name>A0ABS2TYJ8_9ACTN</name>